<dbReference type="EMBL" id="CP002454">
    <property type="protein sequence ID" value="ADV68221.1"/>
    <property type="molecule type" value="Genomic_DNA"/>
</dbReference>
<gene>
    <name evidence="6" type="ordered locus">Deima_2588</name>
</gene>
<dbReference type="Proteomes" id="UP000008635">
    <property type="component" value="Chromosome"/>
</dbReference>
<evidence type="ECO:0000313" key="7">
    <source>
        <dbReference type="Proteomes" id="UP000008635"/>
    </source>
</evidence>
<dbReference type="PANTHER" id="PTHR43335">
    <property type="entry name" value="ABC TRANSPORTER, ATP-BINDING PROTEIN"/>
    <property type="match status" value="1"/>
</dbReference>
<feature type="domain" description="ABC transporter" evidence="5">
    <location>
        <begin position="5"/>
        <end position="233"/>
    </location>
</feature>
<dbReference type="PROSITE" id="PS50893">
    <property type="entry name" value="ABC_TRANSPORTER_2"/>
    <property type="match status" value="1"/>
</dbReference>
<evidence type="ECO:0000259" key="5">
    <source>
        <dbReference type="PROSITE" id="PS50893"/>
    </source>
</evidence>
<proteinExistence type="inferred from homology"/>
<dbReference type="InterPro" id="IPR027417">
    <property type="entry name" value="P-loop_NTPase"/>
</dbReference>
<evidence type="ECO:0000313" key="6">
    <source>
        <dbReference type="EMBL" id="ADV68221.1"/>
    </source>
</evidence>
<dbReference type="InterPro" id="IPR003439">
    <property type="entry name" value="ABC_transporter-like_ATP-bd"/>
</dbReference>
<evidence type="ECO:0000256" key="4">
    <source>
        <dbReference type="ARBA" id="ARBA00022840"/>
    </source>
</evidence>
<dbReference type="InterPro" id="IPR017871">
    <property type="entry name" value="ABC_transporter-like_CS"/>
</dbReference>
<dbReference type="GO" id="GO:0005524">
    <property type="term" value="F:ATP binding"/>
    <property type="evidence" value="ECO:0007669"/>
    <property type="project" value="UniProtKB-KW"/>
</dbReference>
<dbReference type="SUPFAM" id="SSF52540">
    <property type="entry name" value="P-loop containing nucleoside triphosphate hydrolases"/>
    <property type="match status" value="1"/>
</dbReference>
<dbReference type="HOGENOM" id="CLU_000604_1_2_0"/>
<dbReference type="PANTHER" id="PTHR43335:SF11">
    <property type="entry name" value="ABC TRANSPORTER RELATED"/>
    <property type="match status" value="1"/>
</dbReference>
<dbReference type="CDD" id="cd03230">
    <property type="entry name" value="ABC_DR_subfamily_A"/>
    <property type="match status" value="1"/>
</dbReference>
<protein>
    <submittedName>
        <fullName evidence="6">ABC transporter related protein</fullName>
    </submittedName>
</protein>
<keyword evidence="7" id="KW-1185">Reference proteome</keyword>
<dbReference type="KEGG" id="dmr:Deima_2588"/>
<dbReference type="InterPro" id="IPR003593">
    <property type="entry name" value="AAA+_ATPase"/>
</dbReference>
<dbReference type="Gene3D" id="3.40.50.300">
    <property type="entry name" value="P-loop containing nucleotide triphosphate hydrolases"/>
    <property type="match status" value="1"/>
</dbReference>
<dbReference type="eggNOG" id="COG1131">
    <property type="taxonomic scope" value="Bacteria"/>
</dbReference>
<organism evidence="6 7">
    <name type="scientific">Deinococcus maricopensis (strain DSM 21211 / LMG 22137 / NRRL B-23946 / LB-34)</name>
    <dbReference type="NCBI Taxonomy" id="709986"/>
    <lineage>
        <taxon>Bacteria</taxon>
        <taxon>Thermotogati</taxon>
        <taxon>Deinococcota</taxon>
        <taxon>Deinococci</taxon>
        <taxon>Deinococcales</taxon>
        <taxon>Deinococcaceae</taxon>
        <taxon>Deinococcus</taxon>
    </lineage>
</organism>
<comment type="similarity">
    <text evidence="1">Belongs to the ABC transporter superfamily.</text>
</comment>
<keyword evidence="4" id="KW-0067">ATP-binding</keyword>
<dbReference type="STRING" id="709986.Deima_2588"/>
<dbReference type="Pfam" id="PF00005">
    <property type="entry name" value="ABC_tran"/>
    <property type="match status" value="1"/>
</dbReference>
<dbReference type="SMART" id="SM00382">
    <property type="entry name" value="AAA"/>
    <property type="match status" value="1"/>
</dbReference>
<sequence length="307" mass="32821">MDNAIETHELRKTYRGVNVVDGLNLTVRRGEAFGFLGPNGAGKSTTVKMLLGLVRPSGGDVRVLGGHPGARAVRAQLGFLPEQFRFQTWMTAEEFLTFHARLAGLSAHDARARIPGALERVGLAGRARQTLGSFSKGMLQRAGLAQALIHQPALVFLDEPTSALDPIGRVEVREIITALKQDGTSVFLNSHLLSEVEAVCDRVAFVNRGRVLRAGTLRELLGEGTAFVVRARPLTPALHRALEALGTVTPAVNDPDTLHVTLHDPAFAARVAPAVLSAHAELLALVPQQPDLESIFLNLIGRSGSAA</sequence>
<evidence type="ECO:0000256" key="2">
    <source>
        <dbReference type="ARBA" id="ARBA00022448"/>
    </source>
</evidence>
<reference evidence="7" key="2">
    <citation type="submission" date="2011-01" db="EMBL/GenBank/DDBJ databases">
        <title>The complete genome of Deinococcus maricopensis DSM 21211.</title>
        <authorList>
            <consortium name="US DOE Joint Genome Institute (JGI-PGF)"/>
            <person name="Lucas S."/>
            <person name="Copeland A."/>
            <person name="Lapidus A."/>
            <person name="Goodwin L."/>
            <person name="Pitluck S."/>
            <person name="Kyrpides N."/>
            <person name="Mavromatis K."/>
            <person name="Pagani I."/>
            <person name="Ivanova N."/>
            <person name="Ovchinnikova G."/>
            <person name="Zeytun A."/>
            <person name="Detter J.C."/>
            <person name="Han C."/>
            <person name="Land M."/>
            <person name="Hauser L."/>
            <person name="Markowitz V."/>
            <person name="Cheng J.-F."/>
            <person name="Hugenholtz P."/>
            <person name="Woyke T."/>
            <person name="Wu D."/>
            <person name="Pukall R."/>
            <person name="Gehrich-Schroeter G."/>
            <person name="Brambilla E."/>
            <person name="Klenk H.-P."/>
            <person name="Eisen J.A."/>
        </authorList>
    </citation>
    <scope>NUCLEOTIDE SEQUENCE [LARGE SCALE GENOMIC DNA]</scope>
    <source>
        <strain evidence="7">DSM 21211 / LMG 22137 / NRRL B-23946 / LB-34</strain>
    </source>
</reference>
<dbReference type="PROSITE" id="PS00211">
    <property type="entry name" value="ABC_TRANSPORTER_1"/>
    <property type="match status" value="1"/>
</dbReference>
<keyword evidence="3" id="KW-0547">Nucleotide-binding</keyword>
<dbReference type="AlphaFoldDB" id="E8UAY2"/>
<reference evidence="6 7" key="1">
    <citation type="journal article" date="2011" name="Stand. Genomic Sci.">
        <title>Complete genome sequence of Deinococcus maricopensis type strain (LB-34).</title>
        <authorList>
            <person name="Pukall R."/>
            <person name="Zeytun A."/>
            <person name="Lucas S."/>
            <person name="Lapidus A."/>
            <person name="Hammon N."/>
            <person name="Deshpande S."/>
            <person name="Nolan M."/>
            <person name="Cheng J.F."/>
            <person name="Pitluck S."/>
            <person name="Liolios K."/>
            <person name="Pagani I."/>
            <person name="Mikhailova N."/>
            <person name="Ivanova N."/>
            <person name="Mavromatis K."/>
            <person name="Pati A."/>
            <person name="Tapia R."/>
            <person name="Han C."/>
            <person name="Goodwin L."/>
            <person name="Chen A."/>
            <person name="Palaniappan K."/>
            <person name="Land M."/>
            <person name="Hauser L."/>
            <person name="Chang Y.J."/>
            <person name="Jeffries C.D."/>
            <person name="Brambilla E.M."/>
            <person name="Rohde M."/>
            <person name="Goker M."/>
            <person name="Detter J.C."/>
            <person name="Woyke T."/>
            <person name="Bristow J."/>
            <person name="Eisen J.A."/>
            <person name="Markowitz V."/>
            <person name="Hugenholtz P."/>
            <person name="Kyrpides N.C."/>
            <person name="Klenk H.P."/>
        </authorList>
    </citation>
    <scope>NUCLEOTIDE SEQUENCE [LARGE SCALE GENOMIC DNA]</scope>
    <source>
        <strain evidence="7">DSM 21211 / LMG 22137 / NRRL B-23946 / LB-34</strain>
    </source>
</reference>
<name>E8UAY2_DEIML</name>
<dbReference type="RefSeq" id="WP_013557725.1">
    <property type="nucleotide sequence ID" value="NC_014958.1"/>
</dbReference>
<keyword evidence="2" id="KW-0813">Transport</keyword>
<accession>E8UAY2</accession>
<evidence type="ECO:0000256" key="1">
    <source>
        <dbReference type="ARBA" id="ARBA00005417"/>
    </source>
</evidence>
<evidence type="ECO:0000256" key="3">
    <source>
        <dbReference type="ARBA" id="ARBA00022741"/>
    </source>
</evidence>
<dbReference type="GO" id="GO:0016887">
    <property type="term" value="F:ATP hydrolysis activity"/>
    <property type="evidence" value="ECO:0007669"/>
    <property type="project" value="InterPro"/>
</dbReference>